<keyword evidence="3" id="KW-0227">DNA damage</keyword>
<dbReference type="EMBL" id="LSRQ01008232">
    <property type="protein sequence ID" value="OAY64147.1"/>
    <property type="molecule type" value="Genomic_DNA"/>
</dbReference>
<evidence type="ECO:0000313" key="8">
    <source>
        <dbReference type="Proteomes" id="UP000092600"/>
    </source>
</evidence>
<keyword evidence="2" id="KW-0547">Nucleotide-binding</keyword>
<evidence type="ECO:0000256" key="2">
    <source>
        <dbReference type="ARBA" id="ARBA00022741"/>
    </source>
</evidence>
<dbReference type="GO" id="GO:0005634">
    <property type="term" value="C:nucleus"/>
    <property type="evidence" value="ECO:0007669"/>
    <property type="project" value="UniProtKB-SubCell"/>
</dbReference>
<keyword evidence="4" id="KW-0067">ATP-binding</keyword>
<keyword evidence="5" id="KW-0539">Nucleus</keyword>
<accession>A0A199UGZ5</accession>
<dbReference type="Proteomes" id="UP000092600">
    <property type="component" value="Unassembled WGS sequence"/>
</dbReference>
<dbReference type="PANTHER" id="PTHR12172:SF1">
    <property type="entry name" value="P-LOOP CONTAINING NUCLEOSIDE TRIPHOSPHATE HYDROLASES SUPERFAMILY PROTEIN"/>
    <property type="match status" value="1"/>
</dbReference>
<dbReference type="GO" id="GO:0003689">
    <property type="term" value="F:DNA clamp loader activity"/>
    <property type="evidence" value="ECO:0007669"/>
    <property type="project" value="TreeGrafter"/>
</dbReference>
<proteinExistence type="predicted"/>
<name>A0A199UGZ5_ANACO</name>
<dbReference type="PANTHER" id="PTHR12172">
    <property type="entry name" value="CELL CYCLE CHECKPOINT PROTEIN RAD17"/>
    <property type="match status" value="1"/>
</dbReference>
<dbReference type="GO" id="GO:0003682">
    <property type="term" value="F:chromatin binding"/>
    <property type="evidence" value="ECO:0007669"/>
    <property type="project" value="TreeGrafter"/>
</dbReference>
<reference evidence="7 8" key="1">
    <citation type="journal article" date="2016" name="DNA Res.">
        <title>The draft genome of MD-2 pineapple using hybrid error correction of long reads.</title>
        <authorList>
            <person name="Redwan R.M."/>
            <person name="Saidin A."/>
            <person name="Kumar S.V."/>
        </authorList>
    </citation>
    <scope>NUCLEOTIDE SEQUENCE [LARGE SCALE GENOMIC DNA]</scope>
    <source>
        <strain evidence="8">cv. MD2</strain>
        <tissue evidence="7">Leaf</tissue>
    </source>
</reference>
<dbReference type="GO" id="GO:0005524">
    <property type="term" value="F:ATP binding"/>
    <property type="evidence" value="ECO:0007669"/>
    <property type="project" value="UniProtKB-KW"/>
</dbReference>
<organism evidence="7 8">
    <name type="scientific">Ananas comosus</name>
    <name type="common">Pineapple</name>
    <name type="synonym">Ananas ananas</name>
    <dbReference type="NCBI Taxonomy" id="4615"/>
    <lineage>
        <taxon>Eukaryota</taxon>
        <taxon>Viridiplantae</taxon>
        <taxon>Streptophyta</taxon>
        <taxon>Embryophyta</taxon>
        <taxon>Tracheophyta</taxon>
        <taxon>Spermatophyta</taxon>
        <taxon>Magnoliopsida</taxon>
        <taxon>Liliopsida</taxon>
        <taxon>Poales</taxon>
        <taxon>Bromeliaceae</taxon>
        <taxon>Bromelioideae</taxon>
        <taxon>Ananas</taxon>
    </lineage>
</organism>
<comment type="subcellular location">
    <subcellularLocation>
        <location evidence="1">Nucleus</location>
    </subcellularLocation>
</comment>
<comment type="caution">
    <text evidence="7">The sequence shown here is derived from an EMBL/GenBank/DDBJ whole genome shotgun (WGS) entry which is preliminary data.</text>
</comment>
<evidence type="ECO:0000256" key="5">
    <source>
        <dbReference type="ARBA" id="ARBA00023242"/>
    </source>
</evidence>
<dbReference type="STRING" id="4615.A0A199UGZ5"/>
<evidence type="ECO:0000256" key="4">
    <source>
        <dbReference type="ARBA" id="ARBA00022840"/>
    </source>
</evidence>
<protein>
    <submittedName>
        <fullName evidence="7">Uncharacterized protein</fullName>
    </submittedName>
</protein>
<evidence type="ECO:0000256" key="6">
    <source>
        <dbReference type="ARBA" id="ARBA00023306"/>
    </source>
</evidence>
<gene>
    <name evidence="7" type="ORF">ACMD2_22940</name>
</gene>
<dbReference type="AlphaFoldDB" id="A0A199UGZ5"/>
<dbReference type="GO" id="GO:0000077">
    <property type="term" value="P:DNA damage checkpoint signaling"/>
    <property type="evidence" value="ECO:0007669"/>
    <property type="project" value="TreeGrafter"/>
</dbReference>
<sequence>MSMSLKGPAFHEYLSFTSQIAKLECSRLSESKDIKLQRRSRTSKHYLTLGGLSLSPEDVGLLARSTCFNDSQLHAQHDKVANEKIS</sequence>
<dbReference type="GO" id="GO:0006281">
    <property type="term" value="P:DNA repair"/>
    <property type="evidence" value="ECO:0007669"/>
    <property type="project" value="InterPro"/>
</dbReference>
<keyword evidence="6" id="KW-0131">Cell cycle</keyword>
<evidence type="ECO:0000313" key="7">
    <source>
        <dbReference type="EMBL" id="OAY64147.1"/>
    </source>
</evidence>
<evidence type="ECO:0000256" key="3">
    <source>
        <dbReference type="ARBA" id="ARBA00022763"/>
    </source>
</evidence>
<dbReference type="GO" id="GO:0033314">
    <property type="term" value="P:mitotic DNA replication checkpoint signaling"/>
    <property type="evidence" value="ECO:0007669"/>
    <property type="project" value="TreeGrafter"/>
</dbReference>
<dbReference type="InterPro" id="IPR004582">
    <property type="entry name" value="Checkpoint_prot_Rad17_Rad24"/>
</dbReference>
<evidence type="ECO:0000256" key="1">
    <source>
        <dbReference type="ARBA" id="ARBA00004123"/>
    </source>
</evidence>